<evidence type="ECO:0000259" key="6">
    <source>
        <dbReference type="Pfam" id="PF01276"/>
    </source>
</evidence>
<evidence type="ECO:0000256" key="1">
    <source>
        <dbReference type="ARBA" id="ARBA00001933"/>
    </source>
</evidence>
<dbReference type="Proteomes" id="UP000254519">
    <property type="component" value="Unassembled WGS sequence"/>
</dbReference>
<dbReference type="Pfam" id="PF03711">
    <property type="entry name" value="OKR_DC_1_C"/>
    <property type="match status" value="1"/>
</dbReference>
<dbReference type="OrthoDB" id="9815233at2"/>
<gene>
    <name evidence="8" type="primary">speA</name>
    <name evidence="8" type="ORF">NCTC4822_00055</name>
</gene>
<evidence type="ECO:0000256" key="3">
    <source>
        <dbReference type="ARBA" id="ARBA00022793"/>
    </source>
</evidence>
<reference evidence="8 9" key="1">
    <citation type="submission" date="2018-06" db="EMBL/GenBank/DDBJ databases">
        <authorList>
            <consortium name="Pathogen Informatics"/>
            <person name="Doyle S."/>
        </authorList>
    </citation>
    <scope>NUCLEOTIDE SEQUENCE [LARGE SCALE GENOMIC DNA]</scope>
    <source>
        <strain evidence="9">ATCC 11859 / DSM 33 / NCIB 8841 / NCTC 4822</strain>
    </source>
</reference>
<comment type="cofactor">
    <cofactor evidence="1">
        <name>pyridoxal 5'-phosphate</name>
        <dbReference type="ChEBI" id="CHEBI:597326"/>
    </cofactor>
</comment>
<keyword evidence="3" id="KW-0210">Decarboxylase</keyword>
<comment type="similarity">
    <text evidence="2">Belongs to the Orn/Lys/Arg decarboxylase class-I family.</text>
</comment>
<protein>
    <submittedName>
        <fullName evidence="8">Arginine decarboxylase</fullName>
        <ecNumber evidence="8">4.1.1.19</ecNumber>
    </submittedName>
</protein>
<dbReference type="Gene3D" id="3.90.105.10">
    <property type="entry name" value="Molybdopterin biosynthesis moea protein, domain 2"/>
    <property type="match status" value="1"/>
</dbReference>
<evidence type="ECO:0000256" key="4">
    <source>
        <dbReference type="ARBA" id="ARBA00022898"/>
    </source>
</evidence>
<dbReference type="PANTHER" id="PTHR43277:SF3">
    <property type="entry name" value="DECARBOXYLASE, PUTATIVE-RELATED"/>
    <property type="match status" value="1"/>
</dbReference>
<dbReference type="Gene3D" id="3.40.640.10">
    <property type="entry name" value="Type I PLP-dependent aspartate aminotransferase-like (Major domain)"/>
    <property type="match status" value="1"/>
</dbReference>
<evidence type="ECO:0000313" key="9">
    <source>
        <dbReference type="Proteomes" id="UP000254519"/>
    </source>
</evidence>
<dbReference type="EC" id="4.1.1.19" evidence="8"/>
<organism evidence="8 9">
    <name type="scientific">Sporosarcina pasteurii</name>
    <name type="common">Bacillus pasteurii</name>
    <dbReference type="NCBI Taxonomy" id="1474"/>
    <lineage>
        <taxon>Bacteria</taxon>
        <taxon>Bacillati</taxon>
        <taxon>Bacillota</taxon>
        <taxon>Bacilli</taxon>
        <taxon>Bacillales</taxon>
        <taxon>Caryophanaceae</taxon>
        <taxon>Sporosarcina</taxon>
    </lineage>
</organism>
<dbReference type="Pfam" id="PF01276">
    <property type="entry name" value="OKR_DC_1"/>
    <property type="match status" value="1"/>
</dbReference>
<keyword evidence="9" id="KW-1185">Reference proteome</keyword>
<feature type="domain" description="Orn/Lys/Arg decarboxylase C-terminal" evidence="7">
    <location>
        <begin position="355"/>
        <end position="456"/>
    </location>
</feature>
<keyword evidence="5 8" id="KW-0456">Lyase</keyword>
<evidence type="ECO:0000313" key="8">
    <source>
        <dbReference type="EMBL" id="SUI98062.1"/>
    </source>
</evidence>
<dbReference type="RefSeq" id="WP_115359625.1">
    <property type="nucleotide sequence ID" value="NZ_CP038012.1"/>
</dbReference>
<dbReference type="PANTHER" id="PTHR43277">
    <property type="entry name" value="ARGININE DECARBOXYLASE"/>
    <property type="match status" value="1"/>
</dbReference>
<dbReference type="InterPro" id="IPR015424">
    <property type="entry name" value="PyrdxlP-dep_Trfase"/>
</dbReference>
<dbReference type="InterPro" id="IPR036633">
    <property type="entry name" value="Prn/Lys/Arg_de-COase_C_sf"/>
</dbReference>
<evidence type="ECO:0000256" key="5">
    <source>
        <dbReference type="ARBA" id="ARBA00023239"/>
    </source>
</evidence>
<dbReference type="GO" id="GO:0008792">
    <property type="term" value="F:arginine decarboxylase activity"/>
    <property type="evidence" value="ECO:0007669"/>
    <property type="project" value="UniProtKB-EC"/>
</dbReference>
<dbReference type="InterPro" id="IPR015421">
    <property type="entry name" value="PyrdxlP-dep_Trfase_major"/>
</dbReference>
<sequence length="478" mass="53749">MEYINRPLVQRLVEFKQEKPVSFHVPGHKYGELSGLPQSLRSALSFDFTELSGLDDLHQPEDVIAKAQDKLMKLYNTDASFFLVNGSTVGNLAMIYATCRAGDTVIVQRNAHKSVFNALELVDARPVLIAPNWDEETASASTVSAGQVRQALEQYPNAKAVILTYPTYYGTTGEDLKEIIAMCHKQDVPVLVDEAHGAHFVIGNPFPTSALALGADVVVHSAHKTLPAMTMASFLHVKSTFVSKERISKYLQMLQSSSPSYLLMASLDDARAYAESFTREDVKSFLNRRENFINRLNRIASFQVVESNDPLKLMGRVENYTGFQFLKALEMENIFVELADPYQVLFILPLLKKGQTYDIETICNKIERAVNWLHIHEEKKNVITPPITVNQISELCYNRSELEQFQVDWVHYDQTVGMIAAAPIIPYPPGIPLLLTGERITKEHVELLTTLTTLKASFQGAIRIEEKQILVVMNEVEE</sequence>
<dbReference type="InterPro" id="IPR052357">
    <property type="entry name" value="Orn_Lys_Arg_decarboxylase-I"/>
</dbReference>
<dbReference type="EMBL" id="UGYZ01000002">
    <property type="protein sequence ID" value="SUI98062.1"/>
    <property type="molecule type" value="Genomic_DNA"/>
</dbReference>
<dbReference type="InterPro" id="IPR008286">
    <property type="entry name" value="Prn/Lys/Arg_de-COase_C"/>
</dbReference>
<dbReference type="SUPFAM" id="SSF55904">
    <property type="entry name" value="Ornithine decarboxylase C-terminal domain"/>
    <property type="match status" value="1"/>
</dbReference>
<evidence type="ECO:0000256" key="2">
    <source>
        <dbReference type="ARBA" id="ARBA00010671"/>
    </source>
</evidence>
<feature type="domain" description="Orn/Lys/Arg decarboxylases family 1 pyridoxal-P attachment site" evidence="6">
    <location>
        <begin position="7"/>
        <end position="308"/>
    </location>
</feature>
<dbReference type="AlphaFoldDB" id="A0A380BCD1"/>
<name>A0A380BCD1_SPOPA</name>
<evidence type="ECO:0000259" key="7">
    <source>
        <dbReference type="Pfam" id="PF03711"/>
    </source>
</evidence>
<accession>A0A380BCD1</accession>
<dbReference type="InterPro" id="IPR000310">
    <property type="entry name" value="Orn/Lys/Arg_deCO2ase_major_dom"/>
</dbReference>
<keyword evidence="4" id="KW-0663">Pyridoxal phosphate</keyword>
<dbReference type="SUPFAM" id="SSF53383">
    <property type="entry name" value="PLP-dependent transferases"/>
    <property type="match status" value="1"/>
</dbReference>
<proteinExistence type="inferred from homology"/>